<organism evidence="2 3">
    <name type="scientific">Asticcacaulis endophyticus</name>
    <dbReference type="NCBI Taxonomy" id="1395890"/>
    <lineage>
        <taxon>Bacteria</taxon>
        <taxon>Pseudomonadati</taxon>
        <taxon>Pseudomonadota</taxon>
        <taxon>Alphaproteobacteria</taxon>
        <taxon>Caulobacterales</taxon>
        <taxon>Caulobacteraceae</taxon>
        <taxon>Asticcacaulis</taxon>
    </lineage>
</organism>
<gene>
    <name evidence="2" type="ORF">GCM10011273_13680</name>
</gene>
<dbReference type="InterPro" id="IPR005625">
    <property type="entry name" value="PepSY-ass_TM"/>
</dbReference>
<dbReference type="EMBL" id="BMZB01000001">
    <property type="protein sequence ID" value="GGZ29004.1"/>
    <property type="molecule type" value="Genomic_DNA"/>
</dbReference>
<evidence type="ECO:0000313" key="3">
    <source>
        <dbReference type="Proteomes" id="UP000662572"/>
    </source>
</evidence>
<reference evidence="2" key="2">
    <citation type="submission" date="2020-09" db="EMBL/GenBank/DDBJ databases">
        <authorList>
            <person name="Sun Q."/>
            <person name="Kim S."/>
        </authorList>
    </citation>
    <scope>NUCLEOTIDE SEQUENCE</scope>
    <source>
        <strain evidence="2">KCTC 32296</strain>
    </source>
</reference>
<sequence>MSVWPKVPAPFVRRLLSGHKILGLALCGILYLICMTGWAGVYYVEVERWERPNVPEFSTATPEAIARATADMRAVMLADDHRGPLDTDLYITTPSQAMPRLTVGYGHEARAYDQDGRYVGEASHDLTHFLTELHYYLHLPETFGMIVVCLFGVGMMALLIGGALSHPKMFRDAFAIRVRRQGHLTRADIHNRIGAWTLPFGLIITLTGTAIGLGQLVALVMGALYYDGNSLKAYEPIFGTPEEVTAATGGLPLQDGAMINAVNNLTAAQPDQPITFIAIRMVGTPTEFIEITTKPNQRLVYGEAWRFDSLGNLKGSYNLSDGPAGRQVAASLYDLHFGSFGGWPVKLIYVILGFGLTVMIAAGLDIWLIKSAEKGKPHPLIHRLWTVLIYGSPALIAATFALGMGLNLPPVPVFWGGMALMAVLTLISPRFSDAPIADVSRLMRLALGLSLLAMVSVHQATHMSFTTAALQVNIVVVLLGIGLTLTAARGWLTARKAMMLQIGQ</sequence>
<evidence type="ECO:0000313" key="2">
    <source>
        <dbReference type="EMBL" id="GGZ29004.1"/>
    </source>
</evidence>
<feature type="transmembrane region" description="Helical" evidence="1">
    <location>
        <begin position="380"/>
        <end position="406"/>
    </location>
</feature>
<evidence type="ECO:0000256" key="1">
    <source>
        <dbReference type="SAM" id="Phobius"/>
    </source>
</evidence>
<feature type="transmembrane region" description="Helical" evidence="1">
    <location>
        <begin position="21"/>
        <end position="44"/>
    </location>
</feature>
<feature type="transmembrane region" description="Helical" evidence="1">
    <location>
        <begin position="442"/>
        <end position="460"/>
    </location>
</feature>
<dbReference type="PANTHER" id="PTHR34219">
    <property type="entry name" value="IRON-REGULATED INNER MEMBRANE PROTEIN-RELATED"/>
    <property type="match status" value="1"/>
</dbReference>
<name>A0A918Q0B7_9CAUL</name>
<accession>A0A918Q0B7</accession>
<keyword evidence="1" id="KW-0472">Membrane</keyword>
<dbReference type="Pfam" id="PF03929">
    <property type="entry name" value="PepSY_TM"/>
    <property type="match status" value="1"/>
</dbReference>
<feature type="transmembrane region" description="Helical" evidence="1">
    <location>
        <begin position="472"/>
        <end position="492"/>
    </location>
</feature>
<feature type="transmembrane region" description="Helical" evidence="1">
    <location>
        <begin position="143"/>
        <end position="164"/>
    </location>
</feature>
<dbReference type="RefSeq" id="WP_189485628.1">
    <property type="nucleotide sequence ID" value="NZ_BMZB01000001.1"/>
</dbReference>
<reference evidence="2" key="1">
    <citation type="journal article" date="2014" name="Int. J. Syst. Evol. Microbiol.">
        <title>Complete genome sequence of Corynebacterium casei LMG S-19264T (=DSM 44701T), isolated from a smear-ripened cheese.</title>
        <authorList>
            <consortium name="US DOE Joint Genome Institute (JGI-PGF)"/>
            <person name="Walter F."/>
            <person name="Albersmeier A."/>
            <person name="Kalinowski J."/>
            <person name="Ruckert C."/>
        </authorList>
    </citation>
    <scope>NUCLEOTIDE SEQUENCE</scope>
    <source>
        <strain evidence="2">KCTC 32296</strain>
    </source>
</reference>
<evidence type="ECO:0008006" key="4">
    <source>
        <dbReference type="Google" id="ProtNLM"/>
    </source>
</evidence>
<dbReference type="AlphaFoldDB" id="A0A918Q0B7"/>
<feature type="transmembrane region" description="Helical" evidence="1">
    <location>
        <begin position="200"/>
        <end position="226"/>
    </location>
</feature>
<dbReference type="PANTHER" id="PTHR34219:SF3">
    <property type="entry name" value="BLL7967 PROTEIN"/>
    <property type="match status" value="1"/>
</dbReference>
<keyword evidence="1" id="KW-1133">Transmembrane helix</keyword>
<keyword evidence="3" id="KW-1185">Reference proteome</keyword>
<protein>
    <recommendedName>
        <fullName evidence="4">PepSY domain-containing protein</fullName>
    </recommendedName>
</protein>
<feature type="transmembrane region" description="Helical" evidence="1">
    <location>
        <begin position="412"/>
        <end position="430"/>
    </location>
</feature>
<comment type="caution">
    <text evidence="2">The sequence shown here is derived from an EMBL/GenBank/DDBJ whole genome shotgun (WGS) entry which is preliminary data.</text>
</comment>
<proteinExistence type="predicted"/>
<dbReference type="Proteomes" id="UP000662572">
    <property type="component" value="Unassembled WGS sequence"/>
</dbReference>
<keyword evidence="1" id="KW-0812">Transmembrane</keyword>
<feature type="transmembrane region" description="Helical" evidence="1">
    <location>
        <begin position="347"/>
        <end position="368"/>
    </location>
</feature>